<keyword evidence="4" id="KW-0032">Aminotransferase</keyword>
<keyword evidence="4" id="KW-0808">Transferase</keyword>
<evidence type="ECO:0000313" key="4">
    <source>
        <dbReference type="EMBL" id="ARF09729.1"/>
    </source>
</evidence>
<evidence type="ECO:0000259" key="3">
    <source>
        <dbReference type="Pfam" id="PF00266"/>
    </source>
</evidence>
<keyword evidence="2" id="KW-0663">Pyridoxal phosphate</keyword>
<dbReference type="InterPro" id="IPR015422">
    <property type="entry name" value="PyrdxlP-dep_Trfase_small"/>
</dbReference>
<feature type="domain" description="Aminotransferase class V" evidence="3">
    <location>
        <begin position="45"/>
        <end position="425"/>
    </location>
</feature>
<dbReference type="SUPFAM" id="SSF53383">
    <property type="entry name" value="PLP-dependent transferases"/>
    <property type="match status" value="1"/>
</dbReference>
<dbReference type="PANTHER" id="PTHR43586:SF8">
    <property type="entry name" value="CYSTEINE DESULFURASE 1, CHLOROPLASTIC"/>
    <property type="match status" value="1"/>
</dbReference>
<dbReference type="PANTHER" id="PTHR43586">
    <property type="entry name" value="CYSTEINE DESULFURASE"/>
    <property type="match status" value="1"/>
</dbReference>
<name>A0A1V0SDD5_9VIRU</name>
<dbReference type="InterPro" id="IPR015424">
    <property type="entry name" value="PyrdxlP-dep_Trfase"/>
</dbReference>
<reference evidence="4" key="1">
    <citation type="journal article" date="2017" name="Science">
        <title>Giant viruses with an expanded complement of translation system components.</title>
        <authorList>
            <person name="Schulz F."/>
            <person name="Yutin N."/>
            <person name="Ivanova N.N."/>
            <person name="Ortega D.R."/>
            <person name="Lee T.K."/>
            <person name="Vierheilig J."/>
            <person name="Daims H."/>
            <person name="Horn M."/>
            <person name="Wagner M."/>
            <person name="Jensen G.J."/>
            <person name="Kyrpides N.C."/>
            <person name="Koonin E.V."/>
            <person name="Woyke T."/>
        </authorList>
    </citation>
    <scope>NUCLEOTIDE SEQUENCE</scope>
    <source>
        <strain evidence="4">ILV1</strain>
    </source>
</reference>
<gene>
    <name evidence="4" type="ORF">Indivirus_2_108</name>
</gene>
<dbReference type="EMBL" id="KY684086">
    <property type="protein sequence ID" value="ARF09729.1"/>
    <property type="molecule type" value="Genomic_DNA"/>
</dbReference>
<evidence type="ECO:0000256" key="2">
    <source>
        <dbReference type="ARBA" id="ARBA00022898"/>
    </source>
</evidence>
<dbReference type="Gene3D" id="3.90.1150.10">
    <property type="entry name" value="Aspartate Aminotransferase, domain 1"/>
    <property type="match status" value="1"/>
</dbReference>
<sequence>MDINLIKISKKIKKLIIQQEPEIITPFGKKKAVFADFTASGRPSPIIEKYITENILPYYSNTHSNAYCGIHMKNLVTETKKYIRKTMNIDDHKKIIFCGSGTTATINHLIYCLKLEDINQVNVFLTTVEHHSNYLPWIELSKRNKNVKIHIIPIKDTFDIDIPVLEEKIKNTDDNTVNIVSITACSNVLGIHMDMKAVYDMLQKYNVCGCCYGKKNLLFVDYACSGPYVKIQGNYCDALFLSPHKFLGGFSTPGILIANAELFKSKTPYAPGGNCIKNVDSKHIEYDQDIEKKESAGTPNIVGIIKVRKILELKESMMNIIDYNEHAITKYVFCQFKILMDKHKNLQVILPDCSIDKRLPIVCISIKDIHYNLLTALLNDLFGIQARGGVSCTALLAELIELKYGMKGWCRITFNWIMDKEEIDYIINAVKFILENIDKYKNMYVYDKKTNLFTYRL</sequence>
<dbReference type="Gene3D" id="3.40.640.10">
    <property type="entry name" value="Type I PLP-dependent aspartate aminotransferase-like (Major domain)"/>
    <property type="match status" value="1"/>
</dbReference>
<accession>A0A1V0SDD5</accession>
<dbReference type="InterPro" id="IPR015421">
    <property type="entry name" value="PyrdxlP-dep_Trfase_major"/>
</dbReference>
<proteinExistence type="predicted"/>
<protein>
    <recommendedName>
        <fullName evidence="1">NifS-like protein</fullName>
    </recommendedName>
</protein>
<organism evidence="4">
    <name type="scientific">Indivirus ILV1</name>
    <dbReference type="NCBI Taxonomy" id="1977633"/>
    <lineage>
        <taxon>Viruses</taxon>
        <taxon>Varidnaviria</taxon>
        <taxon>Bamfordvirae</taxon>
        <taxon>Nucleocytoviricota</taxon>
        <taxon>Megaviricetes</taxon>
        <taxon>Imitervirales</taxon>
        <taxon>Mimiviridae</taxon>
        <taxon>Klosneuvirinae</taxon>
        <taxon>Indivirus</taxon>
    </lineage>
</organism>
<dbReference type="Pfam" id="PF00266">
    <property type="entry name" value="Aminotran_5"/>
    <property type="match status" value="1"/>
</dbReference>
<dbReference type="InterPro" id="IPR000192">
    <property type="entry name" value="Aminotrans_V_dom"/>
</dbReference>
<dbReference type="GO" id="GO:0008483">
    <property type="term" value="F:transaminase activity"/>
    <property type="evidence" value="ECO:0007669"/>
    <property type="project" value="UniProtKB-KW"/>
</dbReference>
<evidence type="ECO:0000256" key="1">
    <source>
        <dbReference type="ARBA" id="ARBA00021783"/>
    </source>
</evidence>